<proteinExistence type="predicted"/>
<dbReference type="OrthoDB" id="9788300at2"/>
<dbReference type="Pfam" id="PF00583">
    <property type="entry name" value="Acetyltransf_1"/>
    <property type="match status" value="1"/>
</dbReference>
<dbReference type="InterPro" id="IPR000182">
    <property type="entry name" value="GNAT_dom"/>
</dbReference>
<reference evidence="2 3" key="1">
    <citation type="journal article" date="2013" name="PLoS ONE">
        <title>Poles Apart: Arctic and Antarctic Octadecabacter strains Share High Genome Plasticity and a New Type of Xanthorhodopsin.</title>
        <authorList>
            <person name="Vollmers J."/>
            <person name="Voget S."/>
            <person name="Dietrich S."/>
            <person name="Gollnow K."/>
            <person name="Smits M."/>
            <person name="Meyer K."/>
            <person name="Brinkhoff T."/>
            <person name="Simon M."/>
            <person name="Daniel R."/>
        </authorList>
    </citation>
    <scope>NUCLEOTIDE SEQUENCE [LARGE SCALE GENOMIC DNA]</scope>
    <source>
        <strain evidence="2 3">307</strain>
    </source>
</reference>
<dbReference type="HOGENOM" id="CLU_013985_19_4_5"/>
<dbReference type="GO" id="GO:0016747">
    <property type="term" value="F:acyltransferase activity, transferring groups other than amino-acyl groups"/>
    <property type="evidence" value="ECO:0007669"/>
    <property type="project" value="InterPro"/>
</dbReference>
<keyword evidence="2" id="KW-0808">Transferase</keyword>
<dbReference type="Proteomes" id="UP000005307">
    <property type="component" value="Chromosome"/>
</dbReference>
<dbReference type="CDD" id="cd04301">
    <property type="entry name" value="NAT_SF"/>
    <property type="match status" value="1"/>
</dbReference>
<gene>
    <name evidence="2" type="ORF">OAN307_c18320</name>
</gene>
<feature type="domain" description="N-acetyltransferase" evidence="1">
    <location>
        <begin position="4"/>
        <end position="165"/>
    </location>
</feature>
<dbReference type="RefSeq" id="WP_015499516.1">
    <property type="nucleotide sequence ID" value="NC_020911.1"/>
</dbReference>
<sequence>MKNFTYKTVTCDYASDWRNLRLEGARDFPLGFLVTLDETAAADIARCSDILRGGHIRGVYDVEKLVGFCGYRPQQLERTKHRSEIGPFFVTRRYHGSPAATVMMTGVIGEAKENGLEQLELFVDTENSRAIAFYERFGFERIATHIDGVRIEGRSRDDFFYTLRM</sequence>
<evidence type="ECO:0000259" key="1">
    <source>
        <dbReference type="PROSITE" id="PS51186"/>
    </source>
</evidence>
<dbReference type="AlphaFoldDB" id="M9R6W2"/>
<dbReference type="EMBL" id="CP003740">
    <property type="protein sequence ID" value="AGI67488.1"/>
    <property type="molecule type" value="Genomic_DNA"/>
</dbReference>
<dbReference type="SUPFAM" id="SSF55729">
    <property type="entry name" value="Acyl-CoA N-acyltransferases (Nat)"/>
    <property type="match status" value="1"/>
</dbReference>
<accession>M9R6W2</accession>
<keyword evidence="3" id="KW-1185">Reference proteome</keyword>
<dbReference type="KEGG" id="oat:OAN307_c18320"/>
<evidence type="ECO:0000313" key="2">
    <source>
        <dbReference type="EMBL" id="AGI67488.1"/>
    </source>
</evidence>
<dbReference type="Gene3D" id="3.40.630.30">
    <property type="match status" value="1"/>
</dbReference>
<dbReference type="PROSITE" id="PS51186">
    <property type="entry name" value="GNAT"/>
    <property type="match status" value="1"/>
</dbReference>
<organism evidence="2 3">
    <name type="scientific">Octadecabacter antarcticus 307</name>
    <dbReference type="NCBI Taxonomy" id="391626"/>
    <lineage>
        <taxon>Bacteria</taxon>
        <taxon>Pseudomonadati</taxon>
        <taxon>Pseudomonadota</taxon>
        <taxon>Alphaproteobacteria</taxon>
        <taxon>Rhodobacterales</taxon>
        <taxon>Roseobacteraceae</taxon>
        <taxon>Octadecabacter</taxon>
    </lineage>
</organism>
<protein>
    <submittedName>
        <fullName evidence="2">Putative N-acetyltransferase</fullName>
    </submittedName>
</protein>
<name>M9R6W2_9RHOB</name>
<dbReference type="eggNOG" id="COG0456">
    <property type="taxonomic scope" value="Bacteria"/>
</dbReference>
<evidence type="ECO:0000313" key="3">
    <source>
        <dbReference type="Proteomes" id="UP000005307"/>
    </source>
</evidence>
<dbReference type="InterPro" id="IPR016181">
    <property type="entry name" value="Acyl_CoA_acyltransferase"/>
</dbReference>